<reference evidence="2" key="1">
    <citation type="submission" date="2017-09" db="EMBL/GenBank/DDBJ databases">
        <title>Depth-based differentiation of microbial function through sediment-hosted aquifers and enrichment of novel symbionts in the deep terrestrial subsurface.</title>
        <authorList>
            <person name="Probst A.J."/>
            <person name="Ladd B."/>
            <person name="Jarett J.K."/>
            <person name="Geller-Mcgrath D.E."/>
            <person name="Sieber C.M.K."/>
            <person name="Emerson J.B."/>
            <person name="Anantharaman K."/>
            <person name="Thomas B.C."/>
            <person name="Malmstrom R."/>
            <person name="Stieglmeier M."/>
            <person name="Klingl A."/>
            <person name="Woyke T."/>
            <person name="Ryan C.M."/>
            <person name="Banfield J.F."/>
        </authorList>
    </citation>
    <scope>NUCLEOTIDE SEQUENCE [LARGE SCALE GENOMIC DNA]</scope>
</reference>
<organism evidence="1 2">
    <name type="scientific">Candidatus Kerfeldbacteria bacterium CG08_land_8_20_14_0_20_43_14</name>
    <dbReference type="NCBI Taxonomy" id="2014246"/>
    <lineage>
        <taxon>Bacteria</taxon>
        <taxon>Candidatus Kerfeldiibacteriota</taxon>
    </lineage>
</organism>
<sequence length="73" mass="8234">MNEWQTVENLNNIPLKGMQCVVADIDYTLVDFASAHKAGIQALAKIFNQELASTVDKLFHLILEGHRKPKQEV</sequence>
<gene>
    <name evidence="1" type="ORF">COT26_03520</name>
</gene>
<dbReference type="Proteomes" id="UP000236845">
    <property type="component" value="Unassembled WGS sequence"/>
</dbReference>
<evidence type="ECO:0000313" key="2">
    <source>
        <dbReference type="Proteomes" id="UP000236845"/>
    </source>
</evidence>
<comment type="caution">
    <text evidence="1">The sequence shown here is derived from an EMBL/GenBank/DDBJ whole genome shotgun (WGS) entry which is preliminary data.</text>
</comment>
<evidence type="ECO:0000313" key="1">
    <source>
        <dbReference type="EMBL" id="PIS40405.1"/>
    </source>
</evidence>
<proteinExistence type="predicted"/>
<dbReference type="EMBL" id="PEXW01000072">
    <property type="protein sequence ID" value="PIS40405.1"/>
    <property type="molecule type" value="Genomic_DNA"/>
</dbReference>
<dbReference type="AlphaFoldDB" id="A0A2H0YPH3"/>
<accession>A0A2H0YPH3</accession>
<name>A0A2H0YPH3_9BACT</name>
<protein>
    <submittedName>
        <fullName evidence="1">Uncharacterized protein</fullName>
    </submittedName>
</protein>